<evidence type="ECO:0000313" key="2">
    <source>
        <dbReference type="Proteomes" id="UP000452188"/>
    </source>
</evidence>
<protein>
    <submittedName>
        <fullName evidence="1">Uncharacterized protein</fullName>
    </submittedName>
</protein>
<organism evidence="1 2">
    <name type="scientific">Limosilactobacillus reuteri</name>
    <name type="common">Lactobacillus reuteri</name>
    <dbReference type="NCBI Taxonomy" id="1598"/>
    <lineage>
        <taxon>Bacteria</taxon>
        <taxon>Bacillati</taxon>
        <taxon>Bacillota</taxon>
        <taxon>Bacilli</taxon>
        <taxon>Lactobacillales</taxon>
        <taxon>Lactobacillaceae</taxon>
        <taxon>Limosilactobacillus</taxon>
    </lineage>
</organism>
<reference evidence="1 2" key="1">
    <citation type="submission" date="2019-11" db="EMBL/GenBank/DDBJ databases">
        <title>Draft genome sequence of 12 host-associated Lactobacillus reuteri rodent strains.</title>
        <authorList>
            <person name="Zhang S."/>
            <person name="Ozcam M."/>
            <person name="Van Pijkeren J.P."/>
        </authorList>
    </citation>
    <scope>NUCLEOTIDE SEQUENCE [LARGE SCALE GENOMIC DNA]</scope>
    <source>
        <strain evidence="1 2">6799jm-1</strain>
    </source>
</reference>
<evidence type="ECO:0000313" key="1">
    <source>
        <dbReference type="EMBL" id="MRG74464.1"/>
    </source>
</evidence>
<dbReference type="RefSeq" id="WP_019253554.1">
    <property type="nucleotide sequence ID" value="NZ_CP054658.1"/>
</dbReference>
<comment type="caution">
    <text evidence="1">The sequence shown here is derived from an EMBL/GenBank/DDBJ whole genome shotgun (WGS) entry which is preliminary data.</text>
</comment>
<dbReference type="EMBL" id="WJMV01000003">
    <property type="protein sequence ID" value="MRG74464.1"/>
    <property type="molecule type" value="Genomic_DNA"/>
</dbReference>
<proteinExistence type="predicted"/>
<dbReference type="Proteomes" id="UP000452188">
    <property type="component" value="Unassembled WGS sequence"/>
</dbReference>
<gene>
    <name evidence="1" type="ORF">GIX79_01545</name>
</gene>
<accession>A0AAW9U4D5</accession>
<sequence length="59" mass="6304">MLSKKTLGIELKDDATVTGGIDHIGETVQEFIESVGISPVSIEELNEALQECGICKVSQ</sequence>
<name>A0AAW9U4D5_LIMRT</name>
<dbReference type="AlphaFoldDB" id="A0AAW9U4D5"/>